<evidence type="ECO:0000256" key="7">
    <source>
        <dbReference type="SAM" id="MobiDB-lite"/>
    </source>
</evidence>
<evidence type="ECO:0000256" key="2">
    <source>
        <dbReference type="ARBA" id="ARBA00022491"/>
    </source>
</evidence>
<dbReference type="NCBIfam" id="TIGR01568">
    <property type="entry name" value="A_thal_3678"/>
    <property type="match status" value="1"/>
</dbReference>
<dbReference type="Pfam" id="PF04844">
    <property type="entry name" value="Ovate"/>
    <property type="match status" value="1"/>
</dbReference>
<dbReference type="PROSITE" id="PS51754">
    <property type="entry name" value="OVATE"/>
    <property type="match status" value="1"/>
</dbReference>
<comment type="caution">
    <text evidence="9">The sequence shown here is derived from an EMBL/GenBank/DDBJ whole genome shotgun (WGS) entry which is preliminary data.</text>
</comment>
<comment type="function">
    <text evidence="6">Transcriptional repressor that regulates multiple aspects of plant growth and development.</text>
</comment>
<dbReference type="Pfam" id="PF13724">
    <property type="entry name" value="DNA_binding_2"/>
    <property type="match status" value="1"/>
</dbReference>
<evidence type="ECO:0000259" key="8">
    <source>
        <dbReference type="PROSITE" id="PS51754"/>
    </source>
</evidence>
<evidence type="ECO:0000256" key="5">
    <source>
        <dbReference type="ARBA" id="ARBA00023242"/>
    </source>
</evidence>
<dbReference type="InterPro" id="IPR006458">
    <property type="entry name" value="Ovate_C"/>
</dbReference>
<keyword evidence="10" id="KW-1185">Reference proteome</keyword>
<sequence length="307" mass="35233">MGNYRFKLSDMIPSAWFYKLKDMRRPKTTHLSKEATQQQPSKSKNHQQQQQLRHFNSRKSYHFSRELVPVDGFYVSPEPPRKSSKKRHYSRRRNLRSSPPPSTVITSSVSTGCSCRDTVWSKGDSPPDYSASSSSSDESSSDAADVKKINELPELELPPIITKPPKFNDMLKDIKKKHKNKEKNTNPVKKHSVGSSGVRLRTHSPRIGSRRIIQGHGRKSVSSSSWSWSSKKSGLWESLAVVKSSLDPQRDFRESMVEMILEKNITTSKELEDLLACYLSLNSDEYHEVIIKVFKQIWFDLNDVHLK</sequence>
<keyword evidence="2 6" id="KW-0678">Repressor</keyword>
<dbReference type="PANTHER" id="PTHR33057:SF82">
    <property type="entry name" value="TRANSCRIPTION REPRESSOR OFP5"/>
    <property type="match status" value="1"/>
</dbReference>
<dbReference type="PANTHER" id="PTHR33057">
    <property type="entry name" value="TRANSCRIPTION REPRESSOR OFP7-RELATED"/>
    <property type="match status" value="1"/>
</dbReference>
<keyword evidence="4 6" id="KW-0804">Transcription</keyword>
<organism evidence="9 10">
    <name type="scientific">Hibiscus sabdariffa</name>
    <name type="common">roselle</name>
    <dbReference type="NCBI Taxonomy" id="183260"/>
    <lineage>
        <taxon>Eukaryota</taxon>
        <taxon>Viridiplantae</taxon>
        <taxon>Streptophyta</taxon>
        <taxon>Embryophyta</taxon>
        <taxon>Tracheophyta</taxon>
        <taxon>Spermatophyta</taxon>
        <taxon>Magnoliopsida</taxon>
        <taxon>eudicotyledons</taxon>
        <taxon>Gunneridae</taxon>
        <taxon>Pentapetalae</taxon>
        <taxon>rosids</taxon>
        <taxon>malvids</taxon>
        <taxon>Malvales</taxon>
        <taxon>Malvaceae</taxon>
        <taxon>Malvoideae</taxon>
        <taxon>Hibiscus</taxon>
    </lineage>
</organism>
<evidence type="ECO:0000256" key="1">
    <source>
        <dbReference type="ARBA" id="ARBA00004123"/>
    </source>
</evidence>
<keyword evidence="5 6" id="KW-0539">Nucleus</keyword>
<dbReference type="Proteomes" id="UP001396334">
    <property type="component" value="Unassembled WGS sequence"/>
</dbReference>
<keyword evidence="3 6" id="KW-0805">Transcription regulation</keyword>
<evidence type="ECO:0000313" key="10">
    <source>
        <dbReference type="Proteomes" id="UP001396334"/>
    </source>
</evidence>
<gene>
    <name evidence="9" type="ORF">V6N11_007264</name>
</gene>
<feature type="region of interest" description="Disordered" evidence="7">
    <location>
        <begin position="178"/>
        <end position="201"/>
    </location>
</feature>
<feature type="region of interest" description="Disordered" evidence="7">
    <location>
        <begin position="72"/>
        <end position="145"/>
    </location>
</feature>
<dbReference type="EMBL" id="JBBPBN010000021">
    <property type="protein sequence ID" value="KAK9016184.1"/>
    <property type="molecule type" value="Genomic_DNA"/>
</dbReference>
<feature type="domain" description="OVATE" evidence="8">
    <location>
        <begin position="241"/>
        <end position="300"/>
    </location>
</feature>
<dbReference type="InterPro" id="IPR038933">
    <property type="entry name" value="Ovate"/>
</dbReference>
<feature type="compositionally biased region" description="Basic residues" evidence="7">
    <location>
        <begin position="82"/>
        <end position="95"/>
    </location>
</feature>
<evidence type="ECO:0000256" key="4">
    <source>
        <dbReference type="ARBA" id="ARBA00023163"/>
    </source>
</evidence>
<evidence type="ECO:0000313" key="9">
    <source>
        <dbReference type="EMBL" id="KAK9016184.1"/>
    </source>
</evidence>
<name>A0ABR2RTI8_9ROSI</name>
<dbReference type="InterPro" id="IPR025830">
    <property type="entry name" value="DNA_bnd_dom_ovate"/>
</dbReference>
<protein>
    <recommendedName>
        <fullName evidence="6">Transcription repressor</fullName>
    </recommendedName>
    <alternativeName>
        <fullName evidence="6">Ovate family protein</fullName>
    </alternativeName>
</protein>
<reference evidence="9 10" key="1">
    <citation type="journal article" date="2024" name="G3 (Bethesda)">
        <title>Genome assembly of Hibiscus sabdariffa L. provides insights into metabolisms of medicinal natural products.</title>
        <authorList>
            <person name="Kim T."/>
        </authorList>
    </citation>
    <scope>NUCLEOTIDE SEQUENCE [LARGE SCALE GENOMIC DNA]</scope>
    <source>
        <strain evidence="9">TK-2024</strain>
        <tissue evidence="9">Old leaves</tissue>
    </source>
</reference>
<evidence type="ECO:0000256" key="6">
    <source>
        <dbReference type="RuleBase" id="RU367028"/>
    </source>
</evidence>
<comment type="subcellular location">
    <subcellularLocation>
        <location evidence="1 6">Nucleus</location>
    </subcellularLocation>
</comment>
<evidence type="ECO:0000256" key="3">
    <source>
        <dbReference type="ARBA" id="ARBA00023015"/>
    </source>
</evidence>
<feature type="compositionally biased region" description="Polar residues" evidence="7">
    <location>
        <begin position="34"/>
        <end position="54"/>
    </location>
</feature>
<accession>A0ABR2RTI8</accession>
<feature type="compositionally biased region" description="Low complexity" evidence="7">
    <location>
        <begin position="124"/>
        <end position="143"/>
    </location>
</feature>
<proteinExistence type="predicted"/>
<feature type="region of interest" description="Disordered" evidence="7">
    <location>
        <begin position="27"/>
        <end position="59"/>
    </location>
</feature>